<feature type="region of interest" description="Disordered" evidence="9">
    <location>
        <begin position="42"/>
        <end position="77"/>
    </location>
</feature>
<comment type="subcellular location">
    <subcellularLocation>
        <location evidence="1">Nucleus</location>
    </subcellularLocation>
</comment>
<evidence type="ECO:0000256" key="3">
    <source>
        <dbReference type="ARBA" id="ARBA00022771"/>
    </source>
</evidence>
<evidence type="ECO:0000256" key="4">
    <source>
        <dbReference type="ARBA" id="ARBA00022833"/>
    </source>
</evidence>
<dbReference type="AlphaFoldDB" id="A0AAV3S0J1"/>
<evidence type="ECO:0000256" key="6">
    <source>
        <dbReference type="ARBA" id="ARBA00023163"/>
    </source>
</evidence>
<sequence>MESENHNNSGDQQEKSSEEEARMGRSYDCNFCKRGFTNAQALGGHMNIHRKDKAKANKRNSKEPSSSSSSSPSPRLSLFSTELLPHFPGGQTTYQVYLPPSPTYYQHGYNPFDYQAPWPRQGNPVVEDHLEGLNLSLNFGTPSHVDHFGVRRNEIEDDSEVDLELRLGNHHR</sequence>
<feature type="compositionally biased region" description="Basic residues" evidence="9">
    <location>
        <begin position="47"/>
        <end position="59"/>
    </location>
</feature>
<gene>
    <name evidence="11" type="ORF">LIER_33578</name>
</gene>
<organism evidence="11 12">
    <name type="scientific">Lithospermum erythrorhizon</name>
    <name type="common">Purple gromwell</name>
    <name type="synonym">Lithospermum officinale var. erythrorhizon</name>
    <dbReference type="NCBI Taxonomy" id="34254"/>
    <lineage>
        <taxon>Eukaryota</taxon>
        <taxon>Viridiplantae</taxon>
        <taxon>Streptophyta</taxon>
        <taxon>Embryophyta</taxon>
        <taxon>Tracheophyta</taxon>
        <taxon>Spermatophyta</taxon>
        <taxon>Magnoliopsida</taxon>
        <taxon>eudicotyledons</taxon>
        <taxon>Gunneridae</taxon>
        <taxon>Pentapetalae</taxon>
        <taxon>asterids</taxon>
        <taxon>lamiids</taxon>
        <taxon>Boraginales</taxon>
        <taxon>Boraginaceae</taxon>
        <taxon>Boraginoideae</taxon>
        <taxon>Lithospermeae</taxon>
        <taxon>Lithospermum</taxon>
    </lineage>
</organism>
<evidence type="ECO:0000256" key="8">
    <source>
        <dbReference type="PROSITE-ProRule" id="PRU00042"/>
    </source>
</evidence>
<keyword evidence="7" id="KW-0539">Nucleus</keyword>
<evidence type="ECO:0000256" key="9">
    <source>
        <dbReference type="SAM" id="MobiDB-lite"/>
    </source>
</evidence>
<dbReference type="InterPro" id="IPR036236">
    <property type="entry name" value="Znf_C2H2_sf"/>
</dbReference>
<evidence type="ECO:0000313" key="11">
    <source>
        <dbReference type="EMBL" id="GAA0186290.1"/>
    </source>
</evidence>
<dbReference type="PROSITE" id="PS50157">
    <property type="entry name" value="ZINC_FINGER_C2H2_2"/>
    <property type="match status" value="1"/>
</dbReference>
<feature type="region of interest" description="Disordered" evidence="9">
    <location>
        <begin position="1"/>
        <end position="23"/>
    </location>
</feature>
<evidence type="ECO:0000256" key="1">
    <source>
        <dbReference type="ARBA" id="ARBA00004123"/>
    </source>
</evidence>
<evidence type="ECO:0000259" key="10">
    <source>
        <dbReference type="PROSITE" id="PS50157"/>
    </source>
</evidence>
<keyword evidence="4" id="KW-0862">Zinc</keyword>
<dbReference type="InterPro" id="IPR013087">
    <property type="entry name" value="Znf_C2H2_type"/>
</dbReference>
<evidence type="ECO:0000256" key="5">
    <source>
        <dbReference type="ARBA" id="ARBA00023015"/>
    </source>
</evidence>
<dbReference type="PANTHER" id="PTHR45801">
    <property type="entry name" value="OS07G0101800 PROTEIN"/>
    <property type="match status" value="1"/>
</dbReference>
<dbReference type="EMBL" id="BAABME010013547">
    <property type="protein sequence ID" value="GAA0186290.1"/>
    <property type="molecule type" value="Genomic_DNA"/>
</dbReference>
<evidence type="ECO:0000313" key="12">
    <source>
        <dbReference type="Proteomes" id="UP001454036"/>
    </source>
</evidence>
<keyword evidence="2" id="KW-0479">Metal-binding</keyword>
<dbReference type="PROSITE" id="PS00028">
    <property type="entry name" value="ZINC_FINGER_C2H2_1"/>
    <property type="match status" value="1"/>
</dbReference>
<proteinExistence type="predicted"/>
<feature type="compositionally biased region" description="Polar residues" evidence="9">
    <location>
        <begin position="1"/>
        <end position="11"/>
    </location>
</feature>
<dbReference type="GO" id="GO:0008270">
    <property type="term" value="F:zinc ion binding"/>
    <property type="evidence" value="ECO:0007669"/>
    <property type="project" value="UniProtKB-KW"/>
</dbReference>
<dbReference type="Proteomes" id="UP001454036">
    <property type="component" value="Unassembled WGS sequence"/>
</dbReference>
<name>A0AAV3S0J1_LITER</name>
<protein>
    <recommendedName>
        <fullName evidence="10">C2H2-type domain-containing protein</fullName>
    </recommendedName>
</protein>
<comment type="caution">
    <text evidence="11">The sequence shown here is derived from an EMBL/GenBank/DDBJ whole genome shotgun (WGS) entry which is preliminary data.</text>
</comment>
<keyword evidence="6" id="KW-0804">Transcription</keyword>
<evidence type="ECO:0000256" key="7">
    <source>
        <dbReference type="ARBA" id="ARBA00023242"/>
    </source>
</evidence>
<accession>A0AAV3S0J1</accession>
<keyword evidence="12" id="KW-1185">Reference proteome</keyword>
<feature type="compositionally biased region" description="Low complexity" evidence="9">
    <location>
        <begin position="64"/>
        <end position="74"/>
    </location>
</feature>
<dbReference type="GO" id="GO:0005634">
    <property type="term" value="C:nucleus"/>
    <property type="evidence" value="ECO:0007669"/>
    <property type="project" value="UniProtKB-SubCell"/>
</dbReference>
<dbReference type="PANTHER" id="PTHR45801:SF117">
    <property type="entry name" value="OS07G0417400 PROTEIN"/>
    <property type="match status" value="1"/>
</dbReference>
<dbReference type="SUPFAM" id="SSF57667">
    <property type="entry name" value="beta-beta-alpha zinc fingers"/>
    <property type="match status" value="1"/>
</dbReference>
<keyword evidence="5" id="KW-0805">Transcription regulation</keyword>
<dbReference type="InterPro" id="IPR052426">
    <property type="entry name" value="Plant_dev_regulator"/>
</dbReference>
<feature type="domain" description="C2H2-type" evidence="10">
    <location>
        <begin position="27"/>
        <end position="54"/>
    </location>
</feature>
<keyword evidence="3 8" id="KW-0863">Zinc-finger</keyword>
<reference evidence="11 12" key="1">
    <citation type="submission" date="2024-01" db="EMBL/GenBank/DDBJ databases">
        <title>The complete chloroplast genome sequence of Lithospermum erythrorhizon: insights into the phylogenetic relationship among Boraginaceae species and the maternal lineages of purple gromwells.</title>
        <authorList>
            <person name="Okada T."/>
            <person name="Watanabe K."/>
        </authorList>
    </citation>
    <scope>NUCLEOTIDE SEQUENCE [LARGE SCALE GENOMIC DNA]</scope>
</reference>
<evidence type="ECO:0000256" key="2">
    <source>
        <dbReference type="ARBA" id="ARBA00022723"/>
    </source>
</evidence>
<feature type="compositionally biased region" description="Basic and acidic residues" evidence="9">
    <location>
        <begin position="12"/>
        <end position="23"/>
    </location>
</feature>
<dbReference type="Gene3D" id="3.30.160.60">
    <property type="entry name" value="Classic Zinc Finger"/>
    <property type="match status" value="1"/>
</dbReference>